<gene>
    <name evidence="2" type="ORF">AB9R89_04215</name>
</gene>
<evidence type="ECO:0000313" key="3">
    <source>
        <dbReference type="Proteomes" id="UP001610706"/>
    </source>
</evidence>
<name>A0ABW7NZQ7_9GAMM</name>
<reference evidence="2 3" key="1">
    <citation type="submission" date="2024-08" db="EMBL/GenBank/DDBJ databases">
        <title>Oceanimonas smirnovii Genome sequencing and assembly.</title>
        <authorList>
            <person name="Tang B."/>
        </authorList>
    </citation>
    <scope>NUCLEOTIDE SEQUENCE [LARGE SCALE GENOMIC DNA]</scope>
    <source>
        <strain evidence="2 3">OS2020-119</strain>
    </source>
</reference>
<evidence type="ECO:0000256" key="1">
    <source>
        <dbReference type="SAM" id="Coils"/>
    </source>
</evidence>
<dbReference type="Proteomes" id="UP001610706">
    <property type="component" value="Unassembled WGS sequence"/>
</dbReference>
<keyword evidence="3" id="KW-1185">Reference proteome</keyword>
<feature type="coiled-coil region" evidence="1">
    <location>
        <begin position="8"/>
        <end position="35"/>
    </location>
</feature>
<proteinExistence type="predicted"/>
<accession>A0ABW7NZQ7</accession>
<evidence type="ECO:0000313" key="2">
    <source>
        <dbReference type="EMBL" id="MFH7564525.1"/>
    </source>
</evidence>
<sequence length="71" mass="7921">MTFHSSINGRVERQVAELKQEIAELKGKAELFSTQPDSSGQSLMAAVERLERKQQALFYELGFHAGGFHLA</sequence>
<keyword evidence="1" id="KW-0175">Coiled coil</keyword>
<organism evidence="2 3">
    <name type="scientific">Oceanimonas smirnovii</name>
    <dbReference type="NCBI Taxonomy" id="264574"/>
    <lineage>
        <taxon>Bacteria</taxon>
        <taxon>Pseudomonadati</taxon>
        <taxon>Pseudomonadota</taxon>
        <taxon>Gammaproteobacteria</taxon>
        <taxon>Aeromonadales</taxon>
        <taxon>Aeromonadaceae</taxon>
        <taxon>Oceanimonas</taxon>
    </lineage>
</organism>
<dbReference type="RefSeq" id="WP_395544977.1">
    <property type="nucleotide sequence ID" value="NZ_CP166302.1"/>
</dbReference>
<dbReference type="EMBL" id="JBGFTR010000004">
    <property type="protein sequence ID" value="MFH7564525.1"/>
    <property type="molecule type" value="Genomic_DNA"/>
</dbReference>
<protein>
    <submittedName>
        <fullName evidence="2">Uncharacterized protein</fullName>
    </submittedName>
</protein>
<comment type="caution">
    <text evidence="2">The sequence shown here is derived from an EMBL/GenBank/DDBJ whole genome shotgun (WGS) entry which is preliminary data.</text>
</comment>